<dbReference type="InterPro" id="IPR027417">
    <property type="entry name" value="P-loop_NTPase"/>
</dbReference>
<gene>
    <name evidence="1" type="ORF">mtbajb2F00021</name>
</gene>
<evidence type="ECO:0000313" key="1">
    <source>
        <dbReference type="EMBL" id="CBL42932.1"/>
    </source>
</evidence>
<name>D7GXE2_9BACT</name>
<protein>
    <submittedName>
        <fullName evidence="1">Uncharacterized protein</fullName>
    </submittedName>
</protein>
<reference evidence="1" key="1">
    <citation type="journal article" date="2010" name="Environ. Microbiol.">
        <title>Cultivation-independent characterization of 'Candidatus Magnetobacterium bavaricum' via ultrastructural, geochemical, ecological and metagenomic methods.</title>
        <authorList>
            <person name="Jogler C."/>
            <person name="Niebler M."/>
            <person name="Lin W."/>
            <person name="Kube M."/>
            <person name="Wanner G."/>
            <person name="Kolinko S."/>
            <person name="Stief P."/>
            <person name="Beck A.J."/>
            <person name="de Beer D."/>
            <person name="Petersen N."/>
            <person name="Pan Y."/>
            <person name="Amann R."/>
            <person name="Reinhardt R."/>
            <person name="Schuler D."/>
        </authorList>
    </citation>
    <scope>NUCLEOTIDE SEQUENCE</scope>
</reference>
<dbReference type="SUPFAM" id="SSF52540">
    <property type="entry name" value="P-loop containing nucleoside triphosphate hydrolases"/>
    <property type="match status" value="1"/>
</dbReference>
<organism evidence="1">
    <name type="scientific">Candidatus Magnetobacterium bavaricum</name>
    <dbReference type="NCBI Taxonomy" id="29290"/>
    <lineage>
        <taxon>Bacteria</taxon>
        <taxon>Pseudomonadati</taxon>
        <taxon>Nitrospirota</taxon>
        <taxon>Thermodesulfovibrionia</taxon>
        <taxon>Thermodesulfovibrionales</taxon>
        <taxon>Candidatus Magnetobacteriaceae</taxon>
        <taxon>Candidatus Magnetobacterium</taxon>
    </lineage>
</organism>
<dbReference type="Gene3D" id="3.40.50.300">
    <property type="entry name" value="P-loop containing nucleotide triphosphate hydrolases"/>
    <property type="match status" value="1"/>
</dbReference>
<accession>D7GXE2</accession>
<dbReference type="AlphaFoldDB" id="D7GXE2"/>
<proteinExistence type="predicted"/>
<sequence>MILKSIDYSENKDTPQYWEIQGVEFGQRNLIVGLNATGKSRLLYAILKLAGFLKPDPPEPLPIDILTYGHWKTQFYDETKDIVVVYEIEMGNSIVKTEIITANGKVVLTRNNDKGSILQADTGRFVEFSELSSRSSLHNLHDPMLYPIPKKLVDWAAGCWYFPFDQRNQDVEYWAKEKKENAYAPTIIPLLNRLLTDNVTKRNLIKDFNDIGYPIDDLYTEQLRHPPYSEDTIEVSVKEKNLECLTKHYAMSQGMFRALTLLVITEYLLSKISKHTIVIDDIGEGLDFERSSILMKLIFSKLKDSNIQFIAATNNRFLINAVDIRDLNILEREGHVVKSYNYSNSKEQFDEFEFTGLGSFDLFRYQMYKTQETQVE</sequence>
<dbReference type="EMBL" id="FP929063">
    <property type="protein sequence ID" value="CBL42932.1"/>
    <property type="molecule type" value="Genomic_DNA"/>
</dbReference>